<dbReference type="Proteomes" id="UP001168552">
    <property type="component" value="Unassembled WGS sequence"/>
</dbReference>
<evidence type="ECO:0000313" key="2">
    <source>
        <dbReference type="Proteomes" id="UP001168552"/>
    </source>
</evidence>
<organism evidence="1 2">
    <name type="scientific">Shiella aurantiaca</name>
    <dbReference type="NCBI Taxonomy" id="3058365"/>
    <lineage>
        <taxon>Bacteria</taxon>
        <taxon>Pseudomonadati</taxon>
        <taxon>Bacteroidota</taxon>
        <taxon>Cytophagia</taxon>
        <taxon>Cytophagales</taxon>
        <taxon>Shiellaceae</taxon>
        <taxon>Shiella</taxon>
    </lineage>
</organism>
<gene>
    <name evidence="1" type="ORF">QWY31_02055</name>
</gene>
<dbReference type="Pfam" id="PF13573">
    <property type="entry name" value="SprB"/>
    <property type="match status" value="2"/>
</dbReference>
<comment type="caution">
    <text evidence="1">The sequence shown here is derived from an EMBL/GenBank/DDBJ whole genome shotgun (WGS) entry which is preliminary data.</text>
</comment>
<keyword evidence="2" id="KW-1185">Reference proteome</keyword>
<name>A0ABT8F1E1_9BACT</name>
<protein>
    <recommendedName>
        <fullName evidence="3">Ig-like domain-containing protein</fullName>
    </recommendedName>
</protein>
<sequence length="478" mass="48780">MSRFLVFGVLFFSTFWSYGQVGANFSVTENVSCFGGNDGEISVEITSGTFPITVEFYKKSPNQLFGSVTFDSGTLPLIVTFNTTNGNLTTPVGAFTGIPAGIYSVDITSSDIFPTNITNSGNLAVFQPIQISATSSISPSCNGNDGAIDITPAGGTIAVDYTYLWSNAAVTQDVSGLAPGTYSVKITDDNGCDFDLINLVVPSGSDGGTLNASTTQVCEPTNSGTLTLTGFSGDIVRWESSTNNFGATTDEGNAGSDTFDFTNLTTTTQYRAVVQVAGCPEDVSNVVEIEVFDTPTIFAITGNDGCADPGEAVGVADSEVGITYELVIDGTPTGTTLDGTGAAISFGTQTTAGTYTVNAFNSVFTVCEVDMTGTVVIDPVATADANNNQTVCAGDNVTLAGSIGGSASSSTWTTSGDGTFDNASLLGAVYTPGANDITNGAVTLTLTTNAPGNCAVAADQMVVTIEAAPTADANADQL</sequence>
<dbReference type="InterPro" id="IPR025667">
    <property type="entry name" value="SprB_repeat"/>
</dbReference>
<evidence type="ECO:0008006" key="3">
    <source>
        <dbReference type="Google" id="ProtNLM"/>
    </source>
</evidence>
<dbReference type="RefSeq" id="WP_320002789.1">
    <property type="nucleotide sequence ID" value="NZ_JAUHJS010000001.1"/>
</dbReference>
<evidence type="ECO:0000313" key="1">
    <source>
        <dbReference type="EMBL" id="MDN4164263.1"/>
    </source>
</evidence>
<feature type="non-terminal residue" evidence="1">
    <location>
        <position position="478"/>
    </location>
</feature>
<dbReference type="EMBL" id="JAUHJS010000001">
    <property type="protein sequence ID" value="MDN4164263.1"/>
    <property type="molecule type" value="Genomic_DNA"/>
</dbReference>
<reference evidence="1" key="1">
    <citation type="submission" date="2023-06" db="EMBL/GenBank/DDBJ databases">
        <title>Cytophagales bacterium Strain LB-30, isolated from soil.</title>
        <authorList>
            <person name="Liu B."/>
        </authorList>
    </citation>
    <scope>NUCLEOTIDE SEQUENCE</scope>
    <source>
        <strain evidence="1">LB-30</strain>
    </source>
</reference>
<dbReference type="Gene3D" id="2.60.40.740">
    <property type="match status" value="1"/>
</dbReference>
<proteinExistence type="predicted"/>
<accession>A0ABT8F1E1</accession>